<gene>
    <name evidence="1" type="ORF">GCM10009425_25130</name>
</gene>
<dbReference type="EMBL" id="BMNW01000005">
    <property type="protein sequence ID" value="GGM13112.1"/>
    <property type="molecule type" value="Genomic_DNA"/>
</dbReference>
<proteinExistence type="predicted"/>
<organism evidence="1 2">
    <name type="scientific">Pseudomonas asuensis</name>
    <dbReference type="NCBI Taxonomy" id="1825787"/>
    <lineage>
        <taxon>Bacteria</taxon>
        <taxon>Pseudomonadati</taxon>
        <taxon>Pseudomonadota</taxon>
        <taxon>Gammaproteobacteria</taxon>
        <taxon>Pseudomonadales</taxon>
        <taxon>Pseudomonadaceae</taxon>
        <taxon>Pseudomonas</taxon>
    </lineage>
</organism>
<comment type="caution">
    <text evidence="1">The sequence shown here is derived from an EMBL/GenBank/DDBJ whole genome shotgun (WGS) entry which is preliminary data.</text>
</comment>
<dbReference type="Proteomes" id="UP000616499">
    <property type="component" value="Unassembled WGS sequence"/>
</dbReference>
<keyword evidence="2" id="KW-1185">Reference proteome</keyword>
<name>A0ABQ2GVN9_9PSED</name>
<evidence type="ECO:0000313" key="1">
    <source>
        <dbReference type="EMBL" id="GGM13112.1"/>
    </source>
</evidence>
<reference evidence="2" key="1">
    <citation type="journal article" date="2019" name="Int. J. Syst. Evol. Microbiol.">
        <title>The Global Catalogue of Microorganisms (GCM) 10K type strain sequencing project: providing services to taxonomists for standard genome sequencing and annotation.</title>
        <authorList>
            <consortium name="The Broad Institute Genomics Platform"/>
            <consortium name="The Broad Institute Genome Sequencing Center for Infectious Disease"/>
            <person name="Wu L."/>
            <person name="Ma J."/>
        </authorList>
    </citation>
    <scope>NUCLEOTIDE SEQUENCE [LARGE SCALE GENOMIC DNA]</scope>
    <source>
        <strain evidence="2">JCM 13501</strain>
    </source>
</reference>
<evidence type="ECO:0000313" key="2">
    <source>
        <dbReference type="Proteomes" id="UP000616499"/>
    </source>
</evidence>
<protein>
    <submittedName>
        <fullName evidence="1">Uncharacterized protein</fullName>
    </submittedName>
</protein>
<accession>A0ABQ2GVN9</accession>
<sequence length="73" mass="8249">MPTALMTGARGWIEWHFPTENGLRWNGWRPDMNKWRLNTGGHRPSFTPTRQSVTVTVSEAMPNNASCVSGEHP</sequence>